<keyword evidence="4" id="KW-1185">Reference proteome</keyword>
<comment type="caution">
    <text evidence="3">The sequence shown here is derived from an EMBL/GenBank/DDBJ whole genome shotgun (WGS) entry which is preliminary data.</text>
</comment>
<dbReference type="RefSeq" id="WP_184786990.1">
    <property type="nucleotide sequence ID" value="NZ_BONT01000044.1"/>
</dbReference>
<organism evidence="3 4">
    <name type="scientific">Phytomonospora endophytica</name>
    <dbReference type="NCBI Taxonomy" id="714109"/>
    <lineage>
        <taxon>Bacteria</taxon>
        <taxon>Bacillati</taxon>
        <taxon>Actinomycetota</taxon>
        <taxon>Actinomycetes</taxon>
        <taxon>Micromonosporales</taxon>
        <taxon>Micromonosporaceae</taxon>
        <taxon>Phytomonospora</taxon>
    </lineage>
</organism>
<dbReference type="InterPro" id="IPR052955">
    <property type="entry name" value="UPF0703_membrane_permease"/>
</dbReference>
<keyword evidence="1" id="KW-1133">Transmembrane helix</keyword>
<dbReference type="PANTHER" id="PTHR40047:SF1">
    <property type="entry name" value="UPF0703 PROTEIN YCGQ"/>
    <property type="match status" value="1"/>
</dbReference>
<dbReference type="Pfam" id="PF21537">
    <property type="entry name" value="DUF1980_C"/>
    <property type="match status" value="1"/>
</dbReference>
<feature type="domain" description="DUF1980" evidence="2">
    <location>
        <begin position="141"/>
        <end position="233"/>
    </location>
</feature>
<dbReference type="InterPro" id="IPR048447">
    <property type="entry name" value="DUF1980_C"/>
</dbReference>
<evidence type="ECO:0000259" key="2">
    <source>
        <dbReference type="Pfam" id="PF21537"/>
    </source>
</evidence>
<dbReference type="InterPro" id="IPR015402">
    <property type="entry name" value="DUF1980"/>
</dbReference>
<reference evidence="3 4" key="1">
    <citation type="submission" date="2020-08" db="EMBL/GenBank/DDBJ databases">
        <title>Genomic Encyclopedia of Type Strains, Phase IV (KMG-IV): sequencing the most valuable type-strain genomes for metagenomic binning, comparative biology and taxonomic classification.</title>
        <authorList>
            <person name="Goeker M."/>
        </authorList>
    </citation>
    <scope>NUCLEOTIDE SEQUENCE [LARGE SCALE GENOMIC DNA]</scope>
    <source>
        <strain evidence="3 4">YIM 65646</strain>
    </source>
</reference>
<keyword evidence="1" id="KW-0812">Transmembrane</keyword>
<dbReference type="PANTHER" id="PTHR40047">
    <property type="entry name" value="UPF0703 PROTEIN YCGQ"/>
    <property type="match status" value="1"/>
</dbReference>
<protein>
    <submittedName>
        <fullName evidence="3">Putative repeat protein (TIGR03943 family)</fullName>
    </submittedName>
</protein>
<feature type="transmembrane region" description="Helical" evidence="1">
    <location>
        <begin position="75"/>
        <end position="96"/>
    </location>
</feature>
<accession>A0A841FCU8</accession>
<keyword evidence="1" id="KW-0472">Membrane</keyword>
<sequence length="234" mass="25152">MKRQAQAVVLMLLGGAVLRTSLTDAYLRYVKEGLRPFLIAAGVALVAIAVATLYYELRERRAAHAHEHPEPKVSWLLLAPVVGLLLVAPGALGAYAADSTGTALGAWEEESDYPPLPDGDPAEIPVLDYASRAIFDEGRSIEGRRVRLTGFISRADDGTVFLTRMILSCCAADARPIKVGIEGAGTDGYADDTWVAVVGTYSPTMVRDPINNERIPFIAAETLEPVGAPVKEYE</sequence>
<gene>
    <name evidence="3" type="ORF">HNR73_001946</name>
</gene>
<name>A0A841FCU8_9ACTN</name>
<evidence type="ECO:0000313" key="4">
    <source>
        <dbReference type="Proteomes" id="UP000548476"/>
    </source>
</evidence>
<proteinExistence type="predicted"/>
<dbReference type="EMBL" id="JACHGT010000004">
    <property type="protein sequence ID" value="MBB6034096.1"/>
    <property type="molecule type" value="Genomic_DNA"/>
</dbReference>
<dbReference type="Proteomes" id="UP000548476">
    <property type="component" value="Unassembled WGS sequence"/>
</dbReference>
<evidence type="ECO:0000256" key="1">
    <source>
        <dbReference type="SAM" id="Phobius"/>
    </source>
</evidence>
<evidence type="ECO:0000313" key="3">
    <source>
        <dbReference type="EMBL" id="MBB6034096.1"/>
    </source>
</evidence>
<dbReference type="AlphaFoldDB" id="A0A841FCU8"/>
<feature type="transmembrane region" description="Helical" evidence="1">
    <location>
        <begin position="33"/>
        <end position="55"/>
    </location>
</feature>
<dbReference type="NCBIfam" id="TIGR03943">
    <property type="entry name" value="TIGR03943 family putative permease subunit"/>
    <property type="match status" value="1"/>
</dbReference>